<feature type="non-terminal residue" evidence="2">
    <location>
        <position position="1"/>
    </location>
</feature>
<feature type="compositionally biased region" description="Polar residues" evidence="1">
    <location>
        <begin position="295"/>
        <end position="305"/>
    </location>
</feature>
<feature type="compositionally biased region" description="Low complexity" evidence="1">
    <location>
        <begin position="121"/>
        <end position="136"/>
    </location>
</feature>
<feature type="compositionally biased region" description="Low complexity" evidence="1">
    <location>
        <begin position="452"/>
        <end position="465"/>
    </location>
</feature>
<name>A0A8H7ZZ38_9FUNG</name>
<comment type="caution">
    <text evidence="2">The sequence shown here is derived from an EMBL/GenBank/DDBJ whole genome shotgun (WGS) entry which is preliminary data.</text>
</comment>
<evidence type="ECO:0000256" key="1">
    <source>
        <dbReference type="SAM" id="MobiDB-lite"/>
    </source>
</evidence>
<keyword evidence="3" id="KW-1185">Reference proteome</keyword>
<feature type="compositionally biased region" description="Basic and acidic residues" evidence="1">
    <location>
        <begin position="33"/>
        <end position="45"/>
    </location>
</feature>
<feature type="region of interest" description="Disordered" evidence="1">
    <location>
        <begin position="278"/>
        <end position="313"/>
    </location>
</feature>
<reference evidence="2 3" key="1">
    <citation type="journal article" name="Sci. Rep.">
        <title>Genome-scale phylogenetic analyses confirm Olpidium as the closest living zoosporic fungus to the non-flagellated, terrestrial fungi.</title>
        <authorList>
            <person name="Chang Y."/>
            <person name="Rochon D."/>
            <person name="Sekimoto S."/>
            <person name="Wang Y."/>
            <person name="Chovatia M."/>
            <person name="Sandor L."/>
            <person name="Salamov A."/>
            <person name="Grigoriev I.V."/>
            <person name="Stajich J.E."/>
            <person name="Spatafora J.W."/>
        </authorList>
    </citation>
    <scope>NUCLEOTIDE SEQUENCE [LARGE SCALE GENOMIC DNA]</scope>
    <source>
        <strain evidence="2">S191</strain>
    </source>
</reference>
<protein>
    <submittedName>
        <fullName evidence="2">Uncharacterized protein</fullName>
    </submittedName>
</protein>
<gene>
    <name evidence="2" type="ORF">BJ554DRAFT_5717</name>
</gene>
<proteinExistence type="predicted"/>
<sequence>VGFCFLFVRSGATRDPEAGVAPASKTRAVSPDRLNRAPGDPDRRAPPGASASRLPFRARPAGAPAQASKADAAGPGRARREPSGAALSPGTAPALRTRRRMAVPRGRAAEVAGRAGRRVRGASCGAPPSPATAAAASRRKRVSALARRSRGPRVAAGAPGDATGTRRTKRGPARAPRPGPAAAGARNRAGGPNSDAPAALAVPPASAGAAERPGVEWRSRAAEPPYVESRVLAGTTVTANDDTHLQARVLPVATAADLHTSREQLKAEISFILSRALSQSASEGTSPKDARRFQSPATSDFQTTPLPIRFVPTGAFPARPDRTAARSHGNETAAAACIISNRCQTGGAALCSRARAGAVGVQAPVRCTRGDSPGRFLAAETSSCFRGPGSRATRDNDRRVASGLWNDDARGAERGAMTHDGRWASGAGAPLRGPIADTAVRRRPSPPGPGAGNAASRRAAAAATAPAAVPPAAPVAADGEPAVDVPAGASNSYAGGGPGADAARSLELGPTPAAAPGGAVGGLPPGPPAGDNAVDEDAGLAALAAEIAEQQGRSEESRTRAVLTRAQAARLQRAVSRCQEGEESLLRLICERESSLRRAVLAFNDQYHRGRIIAAAGGPGIEEAAQVAYDVREILKEFLVPS</sequence>
<feature type="compositionally biased region" description="Low complexity" evidence="1">
    <location>
        <begin position="103"/>
        <end position="114"/>
    </location>
</feature>
<evidence type="ECO:0000313" key="3">
    <source>
        <dbReference type="Proteomes" id="UP000673691"/>
    </source>
</evidence>
<feature type="region of interest" description="Disordered" evidence="1">
    <location>
        <begin position="488"/>
        <end position="534"/>
    </location>
</feature>
<feature type="compositionally biased region" description="Low complexity" evidence="1">
    <location>
        <begin position="173"/>
        <end position="210"/>
    </location>
</feature>
<organism evidence="2 3">
    <name type="scientific">Olpidium bornovanus</name>
    <dbReference type="NCBI Taxonomy" id="278681"/>
    <lineage>
        <taxon>Eukaryota</taxon>
        <taxon>Fungi</taxon>
        <taxon>Fungi incertae sedis</taxon>
        <taxon>Olpidiomycota</taxon>
        <taxon>Olpidiomycotina</taxon>
        <taxon>Olpidiomycetes</taxon>
        <taxon>Olpidiales</taxon>
        <taxon>Olpidiaceae</taxon>
        <taxon>Olpidium</taxon>
    </lineage>
</organism>
<feature type="region of interest" description="Disordered" evidence="1">
    <location>
        <begin position="383"/>
        <end position="465"/>
    </location>
</feature>
<dbReference type="EMBL" id="JAEFCI010002772">
    <property type="protein sequence ID" value="KAG5462010.1"/>
    <property type="molecule type" value="Genomic_DNA"/>
</dbReference>
<feature type="compositionally biased region" description="Basic and acidic residues" evidence="1">
    <location>
        <begin position="407"/>
        <end position="422"/>
    </location>
</feature>
<feature type="compositionally biased region" description="Basic residues" evidence="1">
    <location>
        <begin position="137"/>
        <end position="151"/>
    </location>
</feature>
<dbReference type="AlphaFoldDB" id="A0A8H7ZZ38"/>
<evidence type="ECO:0000313" key="2">
    <source>
        <dbReference type="EMBL" id="KAG5462010.1"/>
    </source>
</evidence>
<dbReference type="Proteomes" id="UP000673691">
    <property type="component" value="Unassembled WGS sequence"/>
</dbReference>
<feature type="region of interest" description="Disordered" evidence="1">
    <location>
        <begin position="14"/>
        <end position="221"/>
    </location>
</feature>
<accession>A0A8H7ZZ38</accession>